<dbReference type="PATRIC" id="fig|1698263.3.peg.1155"/>
<evidence type="ECO:0000259" key="1">
    <source>
        <dbReference type="Pfam" id="PF26468"/>
    </source>
</evidence>
<evidence type="ECO:0000313" key="2">
    <source>
        <dbReference type="EMBL" id="KXA93333.1"/>
    </source>
</evidence>
<dbReference type="InterPro" id="IPR058782">
    <property type="entry name" value="GIY_YIG_3"/>
</dbReference>
<feature type="domain" description="GIY-YIG" evidence="1">
    <location>
        <begin position="17"/>
        <end position="229"/>
    </location>
</feature>
<evidence type="ECO:0000313" key="3">
    <source>
        <dbReference type="Proteomes" id="UP000070373"/>
    </source>
</evidence>
<proteinExistence type="predicted"/>
<dbReference type="Pfam" id="PF26468">
    <property type="entry name" value="GIY_YIG_3"/>
    <property type="match status" value="1"/>
</dbReference>
<dbReference type="EMBL" id="LHXN01000008">
    <property type="protein sequence ID" value="KXA93333.1"/>
    <property type="molecule type" value="Genomic_DNA"/>
</dbReference>
<reference evidence="2 3" key="1">
    <citation type="journal article" date="2016" name="Sci. Rep.">
        <title>Metabolic traits of an uncultured archaeal lineage -MSBL1- from brine pools of the Red Sea.</title>
        <authorList>
            <person name="Mwirichia R."/>
            <person name="Alam I."/>
            <person name="Rashid M."/>
            <person name="Vinu M."/>
            <person name="Ba-Alawi W."/>
            <person name="Anthony Kamau A."/>
            <person name="Kamanda Ngugi D."/>
            <person name="Goker M."/>
            <person name="Klenk H.P."/>
            <person name="Bajic V."/>
            <person name="Stingl U."/>
        </authorList>
    </citation>
    <scope>NUCLEOTIDE SEQUENCE [LARGE SCALE GENOMIC DNA]</scope>
    <source>
        <strain evidence="2">SCGC-AAA259E17</strain>
    </source>
</reference>
<comment type="caution">
    <text evidence="2">The sequence shown here is derived from an EMBL/GenBank/DDBJ whole genome shotgun (WGS) entry which is preliminary data.</text>
</comment>
<organism evidence="2 3">
    <name type="scientific">candidate division MSBL1 archaeon SCGC-AAA259E17</name>
    <dbReference type="NCBI Taxonomy" id="1698263"/>
    <lineage>
        <taxon>Archaea</taxon>
        <taxon>Methanobacteriati</taxon>
        <taxon>Methanobacteriota</taxon>
        <taxon>candidate division MSBL1</taxon>
    </lineage>
</organism>
<sequence>MSEKCEWLHEKLEKLPKIQYPFEKSSLPKNGIYFFYEKGETWGHDGNKPRIVRVGTHKSGNFRSRISEHFLFEEERKMDFDQNDSKPSDRSIFRKNIGRALLNKDDNDYLKVWNIDFIKRKNREEHASKRNISKEREIERKITEILRENFSFRFIAFEGGTNIMGKEGLESNLIGTLGQCSECKPSKDWLGNSSSKPKIRESGLWLIQHLKDSPIDEADKKVISDSIKKSGQKFY</sequence>
<keyword evidence="3" id="KW-1185">Reference proteome</keyword>
<gene>
    <name evidence="2" type="ORF">AKJ64_00930</name>
</gene>
<dbReference type="AlphaFoldDB" id="A0A133UGG7"/>
<accession>A0A133UGG7</accession>
<name>A0A133UGG7_9EURY</name>
<protein>
    <recommendedName>
        <fullName evidence="1">GIY-YIG domain-containing protein</fullName>
    </recommendedName>
</protein>
<dbReference type="Proteomes" id="UP000070373">
    <property type="component" value="Unassembled WGS sequence"/>
</dbReference>